<evidence type="ECO:0000313" key="1">
    <source>
        <dbReference type="EMBL" id="RVW13966.1"/>
    </source>
</evidence>
<organism evidence="1 2">
    <name type="scientific">Vitis vinifera</name>
    <name type="common">Grape</name>
    <dbReference type="NCBI Taxonomy" id="29760"/>
    <lineage>
        <taxon>Eukaryota</taxon>
        <taxon>Viridiplantae</taxon>
        <taxon>Streptophyta</taxon>
        <taxon>Embryophyta</taxon>
        <taxon>Tracheophyta</taxon>
        <taxon>Spermatophyta</taxon>
        <taxon>Magnoliopsida</taxon>
        <taxon>eudicotyledons</taxon>
        <taxon>Gunneridae</taxon>
        <taxon>Pentapetalae</taxon>
        <taxon>rosids</taxon>
        <taxon>Vitales</taxon>
        <taxon>Vitaceae</taxon>
        <taxon>Viteae</taxon>
        <taxon>Vitis</taxon>
    </lineage>
</organism>
<reference evidence="1 2" key="1">
    <citation type="journal article" date="2018" name="PLoS Genet.">
        <title>Population sequencing reveals clonal diversity and ancestral inbreeding in the grapevine cultivar Chardonnay.</title>
        <authorList>
            <person name="Roach M.J."/>
            <person name="Johnson D.L."/>
            <person name="Bohlmann J."/>
            <person name="van Vuuren H.J."/>
            <person name="Jones S.J."/>
            <person name="Pretorius I.S."/>
            <person name="Schmidt S.A."/>
            <person name="Borneman A.R."/>
        </authorList>
    </citation>
    <scope>NUCLEOTIDE SEQUENCE [LARGE SCALE GENOMIC DNA]</scope>
    <source>
        <strain evidence="2">cv. Chardonnay</strain>
        <tissue evidence="1">Leaf</tissue>
    </source>
</reference>
<protein>
    <submittedName>
        <fullName evidence="1">Uncharacterized protein</fullName>
    </submittedName>
</protein>
<dbReference type="Proteomes" id="UP000288805">
    <property type="component" value="Unassembled WGS sequence"/>
</dbReference>
<name>A0A438BSM8_VITVI</name>
<evidence type="ECO:0000313" key="2">
    <source>
        <dbReference type="Proteomes" id="UP000288805"/>
    </source>
</evidence>
<dbReference type="AlphaFoldDB" id="A0A438BSM8"/>
<dbReference type="EMBL" id="QGNW01002637">
    <property type="protein sequence ID" value="RVW13966.1"/>
    <property type="molecule type" value="Genomic_DNA"/>
</dbReference>
<accession>A0A438BSM8</accession>
<proteinExistence type="predicted"/>
<sequence length="89" mass="10450">MEKGLKLNVLNVAKRVILHLIVPQRIKRSYKELGVNSNLIKQITSLKKPLSELSDFDDNDMSFHIAYKILYKECLSLKKEHVKKNSYYE</sequence>
<gene>
    <name evidence="1" type="ORF">CK203_114113</name>
</gene>
<comment type="caution">
    <text evidence="1">The sequence shown here is derived from an EMBL/GenBank/DDBJ whole genome shotgun (WGS) entry which is preliminary data.</text>
</comment>